<evidence type="ECO:0000256" key="1">
    <source>
        <dbReference type="ARBA" id="ARBA00004241"/>
    </source>
</evidence>
<accession>A0AAX3ISC8</accession>
<dbReference type="SUPFAM" id="SSF54523">
    <property type="entry name" value="Pili subunits"/>
    <property type="match status" value="1"/>
</dbReference>
<reference evidence="13" key="1">
    <citation type="submission" date="2019-05" db="EMBL/GenBank/DDBJ databases">
        <authorList>
            <person name="Hibberd M."/>
        </authorList>
    </citation>
    <scope>NUCLEOTIDE SEQUENCE</scope>
    <source>
        <strain evidence="13">Haemophilus_influenzae_BgEED16</strain>
    </source>
</reference>
<name>A0AAX3ISC8_HAEIF</name>
<dbReference type="RefSeq" id="WP_162697473.1">
    <property type="nucleotide sequence ID" value="NZ_CABFLD010000034.1"/>
</dbReference>
<evidence type="ECO:0000313" key="14">
    <source>
        <dbReference type="Proteomes" id="UP000658741"/>
    </source>
</evidence>
<dbReference type="InterPro" id="IPR045584">
    <property type="entry name" value="Pilin-like"/>
</dbReference>
<evidence type="ECO:0000256" key="6">
    <source>
        <dbReference type="ARBA" id="ARBA00022692"/>
    </source>
</evidence>
<organism evidence="13 14">
    <name type="scientific">Haemophilus influenzae</name>
    <dbReference type="NCBI Taxonomy" id="727"/>
    <lineage>
        <taxon>Bacteria</taxon>
        <taxon>Pseudomonadati</taxon>
        <taxon>Pseudomonadota</taxon>
        <taxon>Gammaproteobacteria</taxon>
        <taxon>Pasteurellales</taxon>
        <taxon>Pasteurellaceae</taxon>
        <taxon>Haemophilus</taxon>
    </lineage>
</organism>
<feature type="domain" description="Trimeric autotransporter adhesin YadA-like C-terminal membrane anchor" evidence="11">
    <location>
        <begin position="105"/>
        <end position="167"/>
    </location>
</feature>
<evidence type="ECO:0000259" key="12">
    <source>
        <dbReference type="Pfam" id="PF05662"/>
    </source>
</evidence>
<evidence type="ECO:0000259" key="11">
    <source>
        <dbReference type="Pfam" id="PF03895"/>
    </source>
</evidence>
<evidence type="ECO:0000256" key="2">
    <source>
        <dbReference type="ARBA" id="ARBA00004442"/>
    </source>
</evidence>
<dbReference type="Gene3D" id="3.30.1300.30">
    <property type="entry name" value="GSPII I/J protein-like"/>
    <property type="match status" value="1"/>
</dbReference>
<dbReference type="InterPro" id="IPR005594">
    <property type="entry name" value="YadA_C"/>
</dbReference>
<comment type="caution">
    <text evidence="13">The sequence shown here is derived from an EMBL/GenBank/DDBJ whole genome shotgun (WGS) entry which is preliminary data.</text>
</comment>
<dbReference type="EMBL" id="CABFLD010000034">
    <property type="protein sequence ID" value="VTX61682.1"/>
    <property type="molecule type" value="Genomic_DNA"/>
</dbReference>
<keyword evidence="7" id="KW-0732">Signal</keyword>
<dbReference type="AlphaFoldDB" id="A0AAX3ISC8"/>
<evidence type="ECO:0000256" key="4">
    <source>
        <dbReference type="ARBA" id="ARBA00022448"/>
    </source>
</evidence>
<dbReference type="Pfam" id="PF03895">
    <property type="entry name" value="YadA_anchor"/>
    <property type="match status" value="1"/>
</dbReference>
<keyword evidence="5" id="KW-1134">Transmembrane beta strand</keyword>
<comment type="subcellular location">
    <subcellularLocation>
        <location evidence="2">Cell outer membrane</location>
    </subcellularLocation>
    <subcellularLocation>
        <location evidence="1">Cell surface</location>
    </subcellularLocation>
</comment>
<keyword evidence="4" id="KW-0813">Transport</keyword>
<dbReference type="Proteomes" id="UP000658741">
    <property type="component" value="Unassembled WGS sequence"/>
</dbReference>
<keyword evidence="6" id="KW-0812">Transmembrane</keyword>
<protein>
    <submittedName>
        <fullName evidence="13">Autotransporter adhesin NhhA</fullName>
    </submittedName>
</protein>
<gene>
    <name evidence="13" type="primary">nhhA_1</name>
    <name evidence="13" type="ORF">CAGEJMGA_00906</name>
</gene>
<dbReference type="Pfam" id="PF05662">
    <property type="entry name" value="YadA_stalk"/>
    <property type="match status" value="1"/>
</dbReference>
<evidence type="ECO:0000313" key="13">
    <source>
        <dbReference type="EMBL" id="VTX61682.1"/>
    </source>
</evidence>
<evidence type="ECO:0000256" key="10">
    <source>
        <dbReference type="ARBA" id="ARBA00023237"/>
    </source>
</evidence>
<sequence>MKTSRKLRRYIAKRDAALTKIQTEYNNSKAWRSPWQNSAGAVSVGNSDLGFTRQITNVAAGLEDTDAVNVAQNTHSISQLNNKVDEIDRRGRRGAAIAGAMGRLPQPRTNGKSTISTAAIHYRGEQALVVGYSHVTDNGKHIIKLSGASNMSGKKDVMLGAAYGYEW</sequence>
<feature type="domain" description="Trimeric autotransporter adhesin YadA-like stalk" evidence="12">
    <location>
        <begin position="54"/>
        <end position="91"/>
    </location>
</feature>
<keyword evidence="8" id="KW-0653">Protein transport</keyword>
<evidence type="ECO:0000256" key="8">
    <source>
        <dbReference type="ARBA" id="ARBA00022927"/>
    </source>
</evidence>
<evidence type="ECO:0000256" key="3">
    <source>
        <dbReference type="ARBA" id="ARBA00005848"/>
    </source>
</evidence>
<dbReference type="GO" id="GO:0015031">
    <property type="term" value="P:protein transport"/>
    <property type="evidence" value="ECO:0007669"/>
    <property type="project" value="UniProtKB-KW"/>
</dbReference>
<evidence type="ECO:0000256" key="7">
    <source>
        <dbReference type="ARBA" id="ARBA00022729"/>
    </source>
</evidence>
<dbReference type="InterPro" id="IPR011049">
    <property type="entry name" value="Serralysin-like_metalloprot_C"/>
</dbReference>
<dbReference type="GO" id="GO:0009986">
    <property type="term" value="C:cell surface"/>
    <property type="evidence" value="ECO:0007669"/>
    <property type="project" value="UniProtKB-SubCell"/>
</dbReference>
<proteinExistence type="inferred from homology"/>
<keyword evidence="9" id="KW-0472">Membrane</keyword>
<keyword evidence="10" id="KW-0998">Cell outer membrane</keyword>
<dbReference type="InterPro" id="IPR008635">
    <property type="entry name" value="Coiled_stalk_dom"/>
</dbReference>
<dbReference type="SUPFAM" id="SSF101967">
    <property type="entry name" value="Adhesin YadA, collagen-binding domain"/>
    <property type="match status" value="1"/>
</dbReference>
<dbReference type="Gene3D" id="2.150.10.10">
    <property type="entry name" value="Serralysin-like metalloprotease, C-terminal"/>
    <property type="match status" value="1"/>
</dbReference>
<evidence type="ECO:0000256" key="9">
    <source>
        <dbReference type="ARBA" id="ARBA00023136"/>
    </source>
</evidence>
<evidence type="ECO:0000256" key="5">
    <source>
        <dbReference type="ARBA" id="ARBA00022452"/>
    </source>
</evidence>
<dbReference type="GO" id="GO:0009279">
    <property type="term" value="C:cell outer membrane"/>
    <property type="evidence" value="ECO:0007669"/>
    <property type="project" value="UniProtKB-SubCell"/>
</dbReference>
<comment type="similarity">
    <text evidence="3">Belongs to the autotransporter-2 (AT-2) (TC 1.B.40) family.</text>
</comment>